<gene>
    <name evidence="4" type="ORF">SAMN05421684_1946</name>
</gene>
<keyword evidence="5" id="KW-1185">Reference proteome</keyword>
<dbReference type="InterPro" id="IPR045254">
    <property type="entry name" value="Nit1/2_C-N_Hydrolase"/>
</dbReference>
<dbReference type="Proteomes" id="UP000199632">
    <property type="component" value="Unassembled WGS sequence"/>
</dbReference>
<accession>A0A1H3NAD6</accession>
<keyword evidence="2 4" id="KW-0378">Hydrolase</keyword>
<dbReference type="Gene3D" id="3.60.110.10">
    <property type="entry name" value="Carbon-nitrogen hydrolase"/>
    <property type="match status" value="1"/>
</dbReference>
<protein>
    <submittedName>
        <fullName evidence="4">Predicted amidohydrolase</fullName>
    </submittedName>
</protein>
<dbReference type="Pfam" id="PF00795">
    <property type="entry name" value="CN_hydrolase"/>
    <property type="match status" value="1"/>
</dbReference>
<evidence type="ECO:0000313" key="4">
    <source>
        <dbReference type="EMBL" id="SDY85907.1"/>
    </source>
</evidence>
<name>A0A1H3NAD6_9ACTN</name>
<dbReference type="SUPFAM" id="SSF56317">
    <property type="entry name" value="Carbon-nitrogen hydrolase"/>
    <property type="match status" value="1"/>
</dbReference>
<evidence type="ECO:0000256" key="2">
    <source>
        <dbReference type="ARBA" id="ARBA00022801"/>
    </source>
</evidence>
<dbReference type="STRING" id="137265.SAMN05421684_1946"/>
<evidence type="ECO:0000313" key="5">
    <source>
        <dbReference type="Proteomes" id="UP000199632"/>
    </source>
</evidence>
<dbReference type="PANTHER" id="PTHR23088:SF27">
    <property type="entry name" value="DEAMINATED GLUTATHIONE AMIDASE"/>
    <property type="match status" value="1"/>
</dbReference>
<proteinExistence type="inferred from homology"/>
<dbReference type="PANTHER" id="PTHR23088">
    <property type="entry name" value="NITRILASE-RELATED"/>
    <property type="match status" value="1"/>
</dbReference>
<reference evidence="5" key="1">
    <citation type="submission" date="2016-10" db="EMBL/GenBank/DDBJ databases">
        <authorList>
            <person name="Varghese N."/>
            <person name="Submissions S."/>
        </authorList>
    </citation>
    <scope>NUCLEOTIDE SEQUENCE [LARGE SCALE GENOMIC DNA]</scope>
    <source>
        <strain evidence="5">DSM 44718</strain>
    </source>
</reference>
<dbReference type="OrthoDB" id="9811121at2"/>
<organism evidence="4 5">
    <name type="scientific">Asanoa ishikariensis</name>
    <dbReference type="NCBI Taxonomy" id="137265"/>
    <lineage>
        <taxon>Bacteria</taxon>
        <taxon>Bacillati</taxon>
        <taxon>Actinomycetota</taxon>
        <taxon>Actinomycetes</taxon>
        <taxon>Micromonosporales</taxon>
        <taxon>Micromonosporaceae</taxon>
        <taxon>Asanoa</taxon>
    </lineage>
</organism>
<dbReference type="GO" id="GO:0016811">
    <property type="term" value="F:hydrolase activity, acting on carbon-nitrogen (but not peptide) bonds, in linear amides"/>
    <property type="evidence" value="ECO:0007669"/>
    <property type="project" value="InterPro"/>
</dbReference>
<dbReference type="InterPro" id="IPR036526">
    <property type="entry name" value="C-N_Hydrolase_sf"/>
</dbReference>
<dbReference type="PROSITE" id="PS50263">
    <property type="entry name" value="CN_HYDROLASE"/>
    <property type="match status" value="1"/>
</dbReference>
<dbReference type="InterPro" id="IPR003010">
    <property type="entry name" value="C-N_Hydrolase"/>
</dbReference>
<feature type="domain" description="CN hydrolase" evidence="3">
    <location>
        <begin position="1"/>
        <end position="245"/>
    </location>
</feature>
<evidence type="ECO:0000256" key="1">
    <source>
        <dbReference type="ARBA" id="ARBA00010613"/>
    </source>
</evidence>
<dbReference type="CDD" id="cd07572">
    <property type="entry name" value="nit"/>
    <property type="match status" value="1"/>
</dbReference>
<dbReference type="RefSeq" id="WP_090789378.1">
    <property type="nucleotide sequence ID" value="NZ_BOND01000027.1"/>
</dbReference>
<dbReference type="AlphaFoldDB" id="A0A1H3NAD6"/>
<comment type="similarity">
    <text evidence="1">Belongs to the carbon-nitrogen hydrolase superfamily. NIT1/NIT2 family.</text>
</comment>
<dbReference type="EMBL" id="FNQB01000001">
    <property type="protein sequence ID" value="SDY85907.1"/>
    <property type="molecule type" value="Genomic_DNA"/>
</dbReference>
<evidence type="ECO:0000259" key="3">
    <source>
        <dbReference type="PROSITE" id="PS50263"/>
    </source>
</evidence>
<sequence length="267" mass="28885">MRVAVCQLNARDNRADNLKVARSLLERAAALGADVAVLPEYTDYLGPSVPPPEPVDGEYGSFFAAAARDLGMWVHAGSFHEVGPTPSHSYNTSLLFDRSGTLAATYRKIHLYDVDIPGRVSYLESATIAPGSTTSVATVEGVPFGLTICYDLRFPSLYQSLAVESAAQVLVVPAAFMLHTGRDHWEVLLRARAIENQCYVVAASQIGDHEPGRSCFGRSMIIDPWGTVVAQAPDEVTVVVADLDLSRLARIRRELPSLANTRPFSVG</sequence>